<evidence type="ECO:0000313" key="2">
    <source>
        <dbReference type="EMBL" id="TGZ46525.1"/>
    </source>
</evidence>
<evidence type="ECO:0000313" key="3">
    <source>
        <dbReference type="Proteomes" id="UP000310200"/>
    </source>
</evidence>
<dbReference type="EMBL" id="QBLH01002863">
    <property type="protein sequence ID" value="TGZ46525.1"/>
    <property type="molecule type" value="Genomic_DNA"/>
</dbReference>
<feature type="domain" description="Glycosyl hydrolase family 13 catalytic" evidence="1">
    <location>
        <begin position="4"/>
        <end position="74"/>
    </location>
</feature>
<comment type="caution">
    <text evidence="2">The sequence shown here is derived from an EMBL/GenBank/DDBJ whole genome shotgun (WGS) entry which is preliminary data.</text>
</comment>
<dbReference type="PANTHER" id="PTHR10357">
    <property type="entry name" value="ALPHA-AMYLASE FAMILY MEMBER"/>
    <property type="match status" value="1"/>
</dbReference>
<dbReference type="GO" id="GO:0009313">
    <property type="term" value="P:oligosaccharide catabolic process"/>
    <property type="evidence" value="ECO:0007669"/>
    <property type="project" value="TreeGrafter"/>
</dbReference>
<dbReference type="STRING" id="300112.A0A4S2KB22"/>
<dbReference type="Pfam" id="PF00128">
    <property type="entry name" value="Alpha-amylase"/>
    <property type="match status" value="1"/>
</dbReference>
<dbReference type="Gene3D" id="3.20.20.80">
    <property type="entry name" value="Glycosidases"/>
    <property type="match status" value="1"/>
</dbReference>
<name>A0A4S2KB22_9HYME</name>
<gene>
    <name evidence="2" type="ORF">DBV15_09912</name>
</gene>
<protein>
    <submittedName>
        <fullName evidence="2">Maltase 1</fullName>
    </submittedName>
</protein>
<evidence type="ECO:0000259" key="1">
    <source>
        <dbReference type="Pfam" id="PF00128"/>
    </source>
</evidence>
<sequence length="273" mass="31547">MMYQVYLRSFKNSNRDGIGDLNYITSRLKHITDIGADALWLPQFDFGYDTANYIDVDKDYDALTNFDKLVAKTKVPRAESNLRFRVKPHLSQAQIIQKKRPTDQALRETTKLVECRPRPRLGMKLGTETICISSTLLRQISTIVALHCNLDRNADVLALMLSVTCLRMYSIHYLDKPRKNVPRISDDDYETFWITFTREIFSRLKNFSRRDNRDNHHATSRFDESINFPYRATILSGVSVIYNGDEISTLDKNFTYVETKDPIGCVAGPDRVS</sequence>
<dbReference type="Proteomes" id="UP000310200">
    <property type="component" value="Unassembled WGS sequence"/>
</dbReference>
<dbReference type="InterPro" id="IPR017853">
    <property type="entry name" value="GH"/>
</dbReference>
<dbReference type="GO" id="GO:0004556">
    <property type="term" value="F:alpha-amylase activity"/>
    <property type="evidence" value="ECO:0007669"/>
    <property type="project" value="TreeGrafter"/>
</dbReference>
<keyword evidence="3" id="KW-1185">Reference proteome</keyword>
<proteinExistence type="predicted"/>
<organism evidence="2 3">
    <name type="scientific">Temnothorax longispinosus</name>
    <dbReference type="NCBI Taxonomy" id="300112"/>
    <lineage>
        <taxon>Eukaryota</taxon>
        <taxon>Metazoa</taxon>
        <taxon>Ecdysozoa</taxon>
        <taxon>Arthropoda</taxon>
        <taxon>Hexapoda</taxon>
        <taxon>Insecta</taxon>
        <taxon>Pterygota</taxon>
        <taxon>Neoptera</taxon>
        <taxon>Endopterygota</taxon>
        <taxon>Hymenoptera</taxon>
        <taxon>Apocrita</taxon>
        <taxon>Aculeata</taxon>
        <taxon>Formicoidea</taxon>
        <taxon>Formicidae</taxon>
        <taxon>Myrmicinae</taxon>
        <taxon>Temnothorax</taxon>
    </lineage>
</organism>
<reference evidence="2 3" key="1">
    <citation type="journal article" date="2019" name="Philos. Trans. R. Soc. Lond., B, Biol. Sci.">
        <title>Ant behaviour and brain gene expression of defending hosts depend on the ecological success of the intruding social parasite.</title>
        <authorList>
            <person name="Kaur R."/>
            <person name="Stoldt M."/>
            <person name="Jongepier E."/>
            <person name="Feldmeyer B."/>
            <person name="Menzel F."/>
            <person name="Bornberg-Bauer E."/>
            <person name="Foitzik S."/>
        </authorList>
    </citation>
    <scope>NUCLEOTIDE SEQUENCE [LARGE SCALE GENOMIC DNA]</scope>
    <source>
        <tissue evidence="2">Whole body</tissue>
    </source>
</reference>
<accession>A0A4S2KB22</accession>
<dbReference type="SUPFAM" id="SSF51445">
    <property type="entry name" value="(Trans)glycosidases"/>
    <property type="match status" value="1"/>
</dbReference>
<dbReference type="PANTHER" id="PTHR10357:SF179">
    <property type="entry name" value="NEUTRAL AND BASIC AMINO ACID TRANSPORT PROTEIN RBAT"/>
    <property type="match status" value="1"/>
</dbReference>
<dbReference type="AlphaFoldDB" id="A0A4S2KB22"/>
<dbReference type="InterPro" id="IPR006047">
    <property type="entry name" value="GH13_cat_dom"/>
</dbReference>